<dbReference type="STRING" id="588602.SAMN04487991_2706"/>
<dbReference type="Proteomes" id="UP000199630">
    <property type="component" value="Unassembled WGS sequence"/>
</dbReference>
<gene>
    <name evidence="1" type="ORF">SAMN04487991_2706</name>
</gene>
<evidence type="ECO:0000313" key="2">
    <source>
        <dbReference type="Proteomes" id="UP000199630"/>
    </source>
</evidence>
<accession>A0A1I3TJD4</accession>
<sequence length="138" mass="14419">MHRLFGLGIAMISAQGLAADSSPAALRFELNAIEQVETGCRLSFVAENGLSADIGGLVLETVFFDPDDRVTLMTMLDFGALPHGRSRVRQFALAGQACSGIGQILFNGVESCDGAGITPDSCEAALTVSSRTEIGVAR</sequence>
<name>A0A1I3TJD4_9RHOB</name>
<evidence type="ECO:0000313" key="1">
    <source>
        <dbReference type="EMBL" id="SFJ69726.1"/>
    </source>
</evidence>
<dbReference type="AlphaFoldDB" id="A0A1I3TJD4"/>
<dbReference type="OrthoDB" id="7707524at2"/>
<proteinExistence type="predicted"/>
<dbReference type="EMBL" id="FORH01000005">
    <property type="protein sequence ID" value="SFJ69726.1"/>
    <property type="molecule type" value="Genomic_DNA"/>
</dbReference>
<reference evidence="2" key="1">
    <citation type="submission" date="2016-10" db="EMBL/GenBank/DDBJ databases">
        <authorList>
            <person name="Varghese N."/>
            <person name="Submissions S."/>
        </authorList>
    </citation>
    <scope>NUCLEOTIDE SEQUENCE [LARGE SCALE GENOMIC DNA]</scope>
    <source>
        <strain evidence="2">DSM 26471</strain>
    </source>
</reference>
<protein>
    <submittedName>
        <fullName evidence="1">Uncharacterized protein</fullName>
    </submittedName>
</protein>
<organism evidence="1 2">
    <name type="scientific">Celeribacter neptunius</name>
    <dbReference type="NCBI Taxonomy" id="588602"/>
    <lineage>
        <taxon>Bacteria</taxon>
        <taxon>Pseudomonadati</taxon>
        <taxon>Pseudomonadota</taxon>
        <taxon>Alphaproteobacteria</taxon>
        <taxon>Rhodobacterales</taxon>
        <taxon>Roseobacteraceae</taxon>
        <taxon>Celeribacter</taxon>
    </lineage>
</organism>
<keyword evidence="2" id="KW-1185">Reference proteome</keyword>
<dbReference type="RefSeq" id="WP_090061229.1">
    <property type="nucleotide sequence ID" value="NZ_FORH01000005.1"/>
</dbReference>